<evidence type="ECO:0000259" key="7">
    <source>
        <dbReference type="PROSITE" id="PS51821"/>
    </source>
</evidence>
<evidence type="ECO:0000256" key="6">
    <source>
        <dbReference type="SAM" id="MobiDB-lite"/>
    </source>
</evidence>
<evidence type="ECO:0000313" key="9">
    <source>
        <dbReference type="Proteomes" id="UP000015241"/>
    </source>
</evidence>
<keyword evidence="5" id="KW-0539">Nucleus</keyword>
<feature type="compositionally biased region" description="Basic and acidic residues" evidence="6">
    <location>
        <begin position="351"/>
        <end position="371"/>
    </location>
</feature>
<feature type="region of interest" description="Disordered" evidence="6">
    <location>
        <begin position="288"/>
        <end position="649"/>
    </location>
</feature>
<proteinExistence type="predicted"/>
<reference evidence="8 9" key="1">
    <citation type="journal article" date="2012" name="Science">
        <title>The Paleozoic origin of enzymatic lignin decomposition reconstructed from 31 fungal genomes.</title>
        <authorList>
            <person name="Floudas D."/>
            <person name="Binder M."/>
            <person name="Riley R."/>
            <person name="Barry K."/>
            <person name="Blanchette R.A."/>
            <person name="Henrissat B."/>
            <person name="Martinez A.T."/>
            <person name="Otillar R."/>
            <person name="Spatafora J.W."/>
            <person name="Yadav J.S."/>
            <person name="Aerts A."/>
            <person name="Benoit I."/>
            <person name="Boyd A."/>
            <person name="Carlson A."/>
            <person name="Copeland A."/>
            <person name="Coutinho P.M."/>
            <person name="de Vries R.P."/>
            <person name="Ferreira P."/>
            <person name="Findley K."/>
            <person name="Foster B."/>
            <person name="Gaskell J."/>
            <person name="Glotzer D."/>
            <person name="Gorecki P."/>
            <person name="Heitman J."/>
            <person name="Hesse C."/>
            <person name="Hori C."/>
            <person name="Igarashi K."/>
            <person name="Jurgens J.A."/>
            <person name="Kallen N."/>
            <person name="Kersten P."/>
            <person name="Kohler A."/>
            <person name="Kuees U."/>
            <person name="Kumar T.K.A."/>
            <person name="Kuo A."/>
            <person name="LaButti K."/>
            <person name="Larrondo L.F."/>
            <person name="Lindquist E."/>
            <person name="Ling A."/>
            <person name="Lombard V."/>
            <person name="Lucas S."/>
            <person name="Lundell T."/>
            <person name="Martin R."/>
            <person name="McLaughlin D.J."/>
            <person name="Morgenstern I."/>
            <person name="Morin E."/>
            <person name="Murat C."/>
            <person name="Nagy L.G."/>
            <person name="Nolan M."/>
            <person name="Ohm R.A."/>
            <person name="Patyshakuliyeva A."/>
            <person name="Rokas A."/>
            <person name="Ruiz-Duenas F.J."/>
            <person name="Sabat G."/>
            <person name="Salamov A."/>
            <person name="Samejima M."/>
            <person name="Schmutz J."/>
            <person name="Slot J.C."/>
            <person name="St John F."/>
            <person name="Stenlid J."/>
            <person name="Sun H."/>
            <person name="Sun S."/>
            <person name="Syed K."/>
            <person name="Tsang A."/>
            <person name="Wiebenga A."/>
            <person name="Young D."/>
            <person name="Pisabarro A."/>
            <person name="Eastwood D.C."/>
            <person name="Martin F."/>
            <person name="Cullen D."/>
            <person name="Grigoriev I.V."/>
            <person name="Hibbett D.S."/>
        </authorList>
    </citation>
    <scope>NUCLEOTIDE SEQUENCE</scope>
    <source>
        <strain evidence="9">FP-58527</strain>
    </source>
</reference>
<sequence>MLHSVRLRCNRHCASGTMRWCRARSEYELVVRQEPKQARMCGVGADRRPIDPPPIVQLRVIDPTQHRHGRDSRSSSPALGILYVCRSTAIAYVTRIPPPKLYISGHPAPRPERVSRRVVPRRWPTVPGHEAHVSAAFRSPHSVILDGAAAMAASQSFLQNPYYFMFASLAKPDEDVELHWLKDGKTRCTTGSVVSSLYHLKDTEAGGADAGFFVFPDLSVRTEGSYRLKLSLFEVVGNCVDHCKSIFSAPFYVYTAKKFPGMEESTLLSCSLADQGIKIRIRKDIRVRRRPAPGGEAPIPIPIPGPPPPGGAFGPVPVRLDDPVTDEEQGLEDRERRLSTSNSVAPIPETEAEHSRRVESDRDSDRDDTPKRVPARRTSDSTHSAGSRRGSGSDRGSKRRRGDSGGLSIGTSVGRGIVDGPEGTPISAGPSSAGTGWGSIDPALGASSAAAQQSPSTPTSSSADHHYAPAATPQAAPIGYEHRYSATPANASIPAPAPAAPSNYPYDAHPHHPPPPSHHYSAPSAPHAYAHVPPAAQHATPYPYSSPQQAPTGQSWGYDAYGHSQSYNMPPPGPPSSQTHHNPTHPPPAQRYPDYPPYAQQGYGGYYEHPAAPSQHHVQPSPTSHSAPHSYHTAYGSAPTPPSPTTNQASAAVSDYYAGRADARAGSHVPPSGAAGGGYAQTAYTPPPSAYAPPASAYSQYSHNPGQGHASQQTTTTTTPTSSQASSSGRGHYQLSTPPHHHQTQPYSQYPPGPIPGASVTATATAAATPPADTNWGYQTAPAPAASASAWGVIQESPYAANYGGPGAAARDAHGHGPRLAPLRGGGGGTPPPGSVEGGRGGSSKKNPLSIGNIISEDTG</sequence>
<dbReference type="InterPro" id="IPR021740">
    <property type="entry name" value="Velvet"/>
</dbReference>
<evidence type="ECO:0000256" key="1">
    <source>
        <dbReference type="ARBA" id="ARBA00004123"/>
    </source>
</evidence>
<feature type="compositionally biased region" description="Low complexity" evidence="6">
    <location>
        <begin position="518"/>
        <end position="539"/>
    </location>
</feature>
<keyword evidence="4" id="KW-0804">Transcription</keyword>
<dbReference type="HOGENOM" id="CLU_020268_0_0_1"/>
<dbReference type="OrthoDB" id="5599552at2759"/>
<feature type="compositionally biased region" description="Low complexity" evidence="6">
    <location>
        <begin position="761"/>
        <end position="772"/>
    </location>
</feature>
<keyword evidence="2" id="KW-0749">Sporulation</keyword>
<keyword evidence="9" id="KW-1185">Reference proteome</keyword>
<feature type="compositionally biased region" description="Polar residues" evidence="6">
    <location>
        <begin position="616"/>
        <end position="627"/>
    </location>
</feature>
<feature type="compositionally biased region" description="Pro residues" evidence="6">
    <location>
        <begin position="299"/>
        <end position="310"/>
    </location>
</feature>
<dbReference type="Pfam" id="PF11754">
    <property type="entry name" value="Velvet"/>
    <property type="match status" value="1"/>
</dbReference>
<evidence type="ECO:0000256" key="2">
    <source>
        <dbReference type="ARBA" id="ARBA00022969"/>
    </source>
</evidence>
<keyword evidence="3" id="KW-0805">Transcription regulation</keyword>
<dbReference type="GO" id="GO:0030435">
    <property type="term" value="P:sporulation resulting in formation of a cellular spore"/>
    <property type="evidence" value="ECO:0007669"/>
    <property type="project" value="UniProtKB-KW"/>
</dbReference>
<feature type="compositionally biased region" description="Polar residues" evidence="6">
    <location>
        <begin position="543"/>
        <end position="555"/>
    </location>
</feature>
<dbReference type="EMBL" id="KE504152">
    <property type="protein sequence ID" value="EPT00046.1"/>
    <property type="molecule type" value="Genomic_DNA"/>
</dbReference>
<feature type="compositionally biased region" description="Pro residues" evidence="6">
    <location>
        <begin position="584"/>
        <end position="596"/>
    </location>
</feature>
<feature type="domain" description="Velvet" evidence="7">
    <location>
        <begin position="21"/>
        <end position="282"/>
    </location>
</feature>
<dbReference type="PROSITE" id="PS51821">
    <property type="entry name" value="VELVET"/>
    <property type="match status" value="1"/>
</dbReference>
<dbReference type="InterPro" id="IPR037525">
    <property type="entry name" value="Velvet_dom"/>
</dbReference>
<dbReference type="AlphaFoldDB" id="S8FEY7"/>
<gene>
    <name evidence="8" type="ORF">FOMPIDRAFT_1060568</name>
</gene>
<evidence type="ECO:0000256" key="5">
    <source>
        <dbReference type="ARBA" id="ARBA00023242"/>
    </source>
</evidence>
<feature type="compositionally biased region" description="Low complexity" evidence="6">
    <location>
        <begin position="710"/>
        <end position="728"/>
    </location>
</feature>
<protein>
    <recommendedName>
        <fullName evidence="7">Velvet domain-containing protein</fullName>
    </recommendedName>
</protein>
<organism evidence="8 9">
    <name type="scientific">Fomitopsis schrenkii</name>
    <name type="common">Brown rot fungus</name>
    <dbReference type="NCBI Taxonomy" id="2126942"/>
    <lineage>
        <taxon>Eukaryota</taxon>
        <taxon>Fungi</taxon>
        <taxon>Dikarya</taxon>
        <taxon>Basidiomycota</taxon>
        <taxon>Agaricomycotina</taxon>
        <taxon>Agaricomycetes</taxon>
        <taxon>Polyporales</taxon>
        <taxon>Fomitopsis</taxon>
    </lineage>
</organism>
<comment type="subcellular location">
    <subcellularLocation>
        <location evidence="1">Nucleus</location>
    </subcellularLocation>
</comment>
<feature type="compositionally biased region" description="Low complexity" evidence="6">
    <location>
        <begin position="692"/>
        <end position="702"/>
    </location>
</feature>
<feature type="compositionally biased region" description="Low complexity" evidence="6">
    <location>
        <begin position="446"/>
        <end position="462"/>
    </location>
</feature>
<dbReference type="PANTHER" id="PTHR33572">
    <property type="entry name" value="SPORE DEVELOPMENT REGULATOR VOSA"/>
    <property type="match status" value="1"/>
</dbReference>
<dbReference type="STRING" id="743788.S8FEY7"/>
<feature type="compositionally biased region" description="Low complexity" evidence="6">
    <location>
        <begin position="488"/>
        <end position="507"/>
    </location>
</feature>
<accession>S8FEY7</accession>
<feature type="region of interest" description="Disordered" evidence="6">
    <location>
        <begin position="802"/>
        <end position="860"/>
    </location>
</feature>
<dbReference type="Proteomes" id="UP000015241">
    <property type="component" value="Unassembled WGS sequence"/>
</dbReference>
<dbReference type="GO" id="GO:0005634">
    <property type="term" value="C:nucleus"/>
    <property type="evidence" value="ECO:0007669"/>
    <property type="project" value="UniProtKB-SubCell"/>
</dbReference>
<name>S8FEY7_FOMSC</name>
<dbReference type="InParanoid" id="S8FEY7"/>
<evidence type="ECO:0000313" key="8">
    <source>
        <dbReference type="EMBL" id="EPT00046.1"/>
    </source>
</evidence>
<dbReference type="Gene3D" id="2.60.40.3960">
    <property type="entry name" value="Velvet domain"/>
    <property type="match status" value="1"/>
</dbReference>
<feature type="region of interest" description="Disordered" evidence="6">
    <location>
        <begin position="663"/>
        <end position="780"/>
    </location>
</feature>
<dbReference type="eggNOG" id="ENOG502S0HV">
    <property type="taxonomic scope" value="Eukaryota"/>
</dbReference>
<dbReference type="InterPro" id="IPR038491">
    <property type="entry name" value="Velvet_dom_sf"/>
</dbReference>
<evidence type="ECO:0000256" key="4">
    <source>
        <dbReference type="ARBA" id="ARBA00023163"/>
    </source>
</evidence>
<dbReference type="PANTHER" id="PTHR33572:SF18">
    <property type="entry name" value="SPORE DEVELOPMENT REGULATOR VOSA"/>
    <property type="match status" value="1"/>
</dbReference>
<evidence type="ECO:0000256" key="3">
    <source>
        <dbReference type="ARBA" id="ARBA00023015"/>
    </source>
</evidence>